<proteinExistence type="predicted"/>
<gene>
    <name evidence="2" type="ORF">SAMN02982931_04584</name>
</gene>
<evidence type="ECO:0000313" key="2">
    <source>
        <dbReference type="EMBL" id="SDB57579.1"/>
    </source>
</evidence>
<evidence type="ECO:0000259" key="1">
    <source>
        <dbReference type="Pfam" id="PF04965"/>
    </source>
</evidence>
<name>A0A1G6EJH6_9HYPH</name>
<dbReference type="Gene3D" id="3.10.450.40">
    <property type="match status" value="1"/>
</dbReference>
<dbReference type="OrthoDB" id="9802846at2"/>
<dbReference type="STRING" id="665467.SAMN02982931_04584"/>
<dbReference type="SUPFAM" id="SSF160719">
    <property type="entry name" value="gpW/gp25-like"/>
    <property type="match status" value="1"/>
</dbReference>
<dbReference type="RefSeq" id="WP_090880829.1">
    <property type="nucleotide sequence ID" value="NZ_FMXQ01000013.1"/>
</dbReference>
<feature type="domain" description="IraD/Gp25-like" evidence="1">
    <location>
        <begin position="24"/>
        <end position="103"/>
    </location>
</feature>
<sequence>MSINLRDPSVGINAATGSIVTGWEHVVQSLRDIFDTRFGSRVMREWYGSFVPNLLGRLITPNEVTPYFVAITSAIEQWEPRFRVTRIEVIKVTRDGQLHVFLEGEYRPRAVHGDFTVEGARRLDAYANPDGLLIEERMVP</sequence>
<dbReference type="Proteomes" id="UP000199071">
    <property type="component" value="Unassembled WGS sequence"/>
</dbReference>
<organism evidence="2 3">
    <name type="scientific">Bauldia litoralis</name>
    <dbReference type="NCBI Taxonomy" id="665467"/>
    <lineage>
        <taxon>Bacteria</taxon>
        <taxon>Pseudomonadati</taxon>
        <taxon>Pseudomonadota</taxon>
        <taxon>Alphaproteobacteria</taxon>
        <taxon>Hyphomicrobiales</taxon>
        <taxon>Kaistiaceae</taxon>
        <taxon>Bauldia</taxon>
    </lineage>
</organism>
<dbReference type="EMBL" id="FMXQ01000013">
    <property type="protein sequence ID" value="SDB57579.1"/>
    <property type="molecule type" value="Genomic_DNA"/>
</dbReference>
<dbReference type="InterPro" id="IPR007048">
    <property type="entry name" value="IraD/Gp25-like"/>
</dbReference>
<protein>
    <recommendedName>
        <fullName evidence="1">IraD/Gp25-like domain-containing protein</fullName>
    </recommendedName>
</protein>
<dbReference type="Pfam" id="PF04965">
    <property type="entry name" value="GPW_gp25"/>
    <property type="match status" value="1"/>
</dbReference>
<dbReference type="AlphaFoldDB" id="A0A1G6EJH6"/>
<accession>A0A1G6EJH6</accession>
<keyword evidence="3" id="KW-1185">Reference proteome</keyword>
<evidence type="ECO:0000313" key="3">
    <source>
        <dbReference type="Proteomes" id="UP000199071"/>
    </source>
</evidence>
<reference evidence="2 3" key="1">
    <citation type="submission" date="2016-10" db="EMBL/GenBank/DDBJ databases">
        <authorList>
            <person name="de Groot N.N."/>
        </authorList>
    </citation>
    <scope>NUCLEOTIDE SEQUENCE [LARGE SCALE GENOMIC DNA]</scope>
    <source>
        <strain evidence="2 3">ATCC 35022</strain>
    </source>
</reference>